<proteinExistence type="predicted"/>
<dbReference type="InterPro" id="IPR003616">
    <property type="entry name" value="Post-SET_dom"/>
</dbReference>
<gene>
    <name evidence="5" type="ORF">BGZ97_008523</name>
</gene>
<evidence type="ECO:0000256" key="1">
    <source>
        <dbReference type="ARBA" id="ARBA00022603"/>
    </source>
</evidence>
<dbReference type="Gene3D" id="2.170.270.10">
    <property type="entry name" value="SET domain"/>
    <property type="match status" value="1"/>
</dbReference>
<dbReference type="PROSITE" id="PS50868">
    <property type="entry name" value="POST_SET"/>
    <property type="match status" value="1"/>
</dbReference>
<sequence>MLTTEQPQTIKVANSEENMELAAEKRTFPCKSLIKGVISHGRPYPSAPIDVPYGKGLIATKDCPVGTAMEKFEGPVVDYSELGSDDIIYALNFLQNGQWKWMMASTPAIYANHGCRPNARINDKQEIVAIRPIKAGEHVVYLYNVGTAEDKWDPLWTFECKCGTKKCQGLVNAYRPWEPLYEE</sequence>
<protein>
    <recommendedName>
        <fullName evidence="4">Post-SET domain-containing protein</fullName>
    </recommendedName>
</protein>
<accession>A0A9P6UEN4</accession>
<dbReference type="GO" id="GO:0008168">
    <property type="term" value="F:methyltransferase activity"/>
    <property type="evidence" value="ECO:0007669"/>
    <property type="project" value="UniProtKB-KW"/>
</dbReference>
<keyword evidence="6" id="KW-1185">Reference proteome</keyword>
<dbReference type="OrthoDB" id="422362at2759"/>
<comment type="caution">
    <text evidence="5">The sequence shown here is derived from an EMBL/GenBank/DDBJ whole genome shotgun (WGS) entry which is preliminary data.</text>
</comment>
<dbReference type="InterPro" id="IPR001214">
    <property type="entry name" value="SET_dom"/>
</dbReference>
<organism evidence="5 6">
    <name type="scientific">Linnemannia gamsii</name>
    <dbReference type="NCBI Taxonomy" id="64522"/>
    <lineage>
        <taxon>Eukaryota</taxon>
        <taxon>Fungi</taxon>
        <taxon>Fungi incertae sedis</taxon>
        <taxon>Mucoromycota</taxon>
        <taxon>Mortierellomycotina</taxon>
        <taxon>Mortierellomycetes</taxon>
        <taxon>Mortierellales</taxon>
        <taxon>Mortierellaceae</taxon>
        <taxon>Linnemannia</taxon>
    </lineage>
</organism>
<name>A0A9P6UEN4_9FUNG</name>
<feature type="domain" description="Post-SET" evidence="4">
    <location>
        <begin position="156"/>
        <end position="172"/>
    </location>
</feature>
<keyword evidence="2" id="KW-0808">Transferase</keyword>
<dbReference type="EMBL" id="JAAAIN010003919">
    <property type="protein sequence ID" value="KAG0283494.1"/>
    <property type="molecule type" value="Genomic_DNA"/>
</dbReference>
<keyword evidence="3" id="KW-0949">S-adenosyl-L-methionine</keyword>
<dbReference type="Proteomes" id="UP000823405">
    <property type="component" value="Unassembled WGS sequence"/>
</dbReference>
<evidence type="ECO:0000256" key="2">
    <source>
        <dbReference type="ARBA" id="ARBA00022679"/>
    </source>
</evidence>
<evidence type="ECO:0000313" key="5">
    <source>
        <dbReference type="EMBL" id="KAG0283494.1"/>
    </source>
</evidence>
<keyword evidence="1" id="KW-0489">Methyltransferase</keyword>
<evidence type="ECO:0000259" key="4">
    <source>
        <dbReference type="PROSITE" id="PS50868"/>
    </source>
</evidence>
<dbReference type="SUPFAM" id="SSF82199">
    <property type="entry name" value="SET domain"/>
    <property type="match status" value="1"/>
</dbReference>
<dbReference type="GO" id="GO:0032259">
    <property type="term" value="P:methylation"/>
    <property type="evidence" value="ECO:0007669"/>
    <property type="project" value="UniProtKB-KW"/>
</dbReference>
<reference evidence="5" key="1">
    <citation type="journal article" date="2020" name="Fungal Divers.">
        <title>Resolving the Mortierellaceae phylogeny through synthesis of multi-gene phylogenetics and phylogenomics.</title>
        <authorList>
            <person name="Vandepol N."/>
            <person name="Liber J."/>
            <person name="Desiro A."/>
            <person name="Na H."/>
            <person name="Kennedy M."/>
            <person name="Barry K."/>
            <person name="Grigoriev I.V."/>
            <person name="Miller A.N."/>
            <person name="O'Donnell K."/>
            <person name="Stajich J.E."/>
            <person name="Bonito G."/>
        </authorList>
    </citation>
    <scope>NUCLEOTIDE SEQUENCE</scope>
    <source>
        <strain evidence="5">NVP60</strain>
    </source>
</reference>
<dbReference type="AlphaFoldDB" id="A0A9P6UEN4"/>
<dbReference type="InterPro" id="IPR046341">
    <property type="entry name" value="SET_dom_sf"/>
</dbReference>
<dbReference type="Pfam" id="PF00856">
    <property type="entry name" value="SET"/>
    <property type="match status" value="1"/>
</dbReference>
<evidence type="ECO:0000256" key="3">
    <source>
        <dbReference type="ARBA" id="ARBA00022691"/>
    </source>
</evidence>
<evidence type="ECO:0000313" key="6">
    <source>
        <dbReference type="Proteomes" id="UP000823405"/>
    </source>
</evidence>